<evidence type="ECO:0000313" key="2">
    <source>
        <dbReference type="EMBL" id="EXF78335.1"/>
    </source>
</evidence>
<feature type="compositionally biased region" description="Polar residues" evidence="1">
    <location>
        <begin position="1"/>
        <end position="10"/>
    </location>
</feature>
<dbReference type="EMBL" id="JARH01000655">
    <property type="protein sequence ID" value="EXF78335.1"/>
    <property type="molecule type" value="Genomic_DNA"/>
</dbReference>
<feature type="region of interest" description="Disordered" evidence="1">
    <location>
        <begin position="1"/>
        <end position="47"/>
    </location>
</feature>
<dbReference type="KEGG" id="cfj:CFIO01_00330"/>
<sequence length="242" mass="27814">MAENNNSTYQGLKVSFFPSSRGSPTKSPHQEDRSTYLTHPPIRVTNANSDNAQTYTQFVQYTGEEHKELLKQLMADDEKKAKKRTLQGKDLIEILVTSREEALSELAHFQIRTNKIALANKREVDELRIKISQAYDMAHLSYAQAQDYYNHIDYYRKESERKNAVIQQSQHEVVTVQAQLYQKTQEVANQQNQLNEAVAKNKELRAQLEDVRKKVDRIVRASGVPSPSPSPSIGYDRERSMT</sequence>
<feature type="region of interest" description="Disordered" evidence="1">
    <location>
        <begin position="219"/>
        <end position="242"/>
    </location>
</feature>
<evidence type="ECO:0000313" key="3">
    <source>
        <dbReference type="Proteomes" id="UP000020467"/>
    </source>
</evidence>
<dbReference type="HOGENOM" id="CLU_1147109_0_0_1"/>
<evidence type="ECO:0000256" key="1">
    <source>
        <dbReference type="SAM" id="MobiDB-lite"/>
    </source>
</evidence>
<dbReference type="AlphaFoldDB" id="A0A010QNR6"/>
<name>A0A010QNR6_9PEZI</name>
<accession>A0A010QNR6</accession>
<protein>
    <submittedName>
        <fullName evidence="2">Uncharacterized protein</fullName>
    </submittedName>
</protein>
<proteinExistence type="predicted"/>
<gene>
    <name evidence="2" type="ORF">CFIO01_00330</name>
</gene>
<keyword evidence="3" id="KW-1185">Reference proteome</keyword>
<comment type="caution">
    <text evidence="2">The sequence shown here is derived from an EMBL/GenBank/DDBJ whole genome shotgun (WGS) entry which is preliminary data.</text>
</comment>
<reference evidence="2 3" key="1">
    <citation type="submission" date="2014-02" db="EMBL/GenBank/DDBJ databases">
        <title>The genome sequence of Colletotrichum fioriniae PJ7.</title>
        <authorList>
            <person name="Baroncelli R."/>
            <person name="Thon M.R."/>
        </authorList>
    </citation>
    <scope>NUCLEOTIDE SEQUENCE [LARGE SCALE GENOMIC DNA]</scope>
    <source>
        <strain evidence="2 3">PJ7</strain>
    </source>
</reference>
<dbReference type="OrthoDB" id="4836961at2759"/>
<feature type="compositionally biased region" description="Polar residues" evidence="1">
    <location>
        <begin position="17"/>
        <end position="27"/>
    </location>
</feature>
<dbReference type="Proteomes" id="UP000020467">
    <property type="component" value="Unassembled WGS sequence"/>
</dbReference>
<organism evidence="2 3">
    <name type="scientific">Colletotrichum fioriniae PJ7</name>
    <dbReference type="NCBI Taxonomy" id="1445577"/>
    <lineage>
        <taxon>Eukaryota</taxon>
        <taxon>Fungi</taxon>
        <taxon>Dikarya</taxon>
        <taxon>Ascomycota</taxon>
        <taxon>Pezizomycotina</taxon>
        <taxon>Sordariomycetes</taxon>
        <taxon>Hypocreomycetidae</taxon>
        <taxon>Glomerellales</taxon>
        <taxon>Glomerellaceae</taxon>
        <taxon>Colletotrichum</taxon>
        <taxon>Colletotrichum acutatum species complex</taxon>
    </lineage>
</organism>